<evidence type="ECO:0000313" key="1">
    <source>
        <dbReference type="EMBL" id="CAK8162606.1"/>
    </source>
</evidence>
<proteinExistence type="predicted"/>
<name>A0ABP0EV09_9RICK</name>
<gene>
    <name evidence="1" type="ORF">CAXC1_10017</name>
</gene>
<sequence>MQFIQNFLNLFYSSNDKENLNTDENDSNSQNAEIKNGLWYMLLDTKKIDSNNDPIIIHVTDTNGEFKISYIENNVQSIFDVDSHNIENNDSIHNALYNLQTPGKNDTVTIGYNSSSEEDVCFKMNIKNNACYLTSAPSFDDICVKGNFDADCSNVTFVAFDDGYTDAIHILHIMVL</sequence>
<protein>
    <submittedName>
        <fullName evidence="1">Uncharacterized protein</fullName>
    </submittedName>
</protein>
<comment type="caution">
    <text evidence="1">The sequence shown here is derived from an EMBL/GenBank/DDBJ whole genome shotgun (WGS) entry which is preliminary data.</text>
</comment>
<dbReference type="EMBL" id="CAWVOK010000011">
    <property type="protein sequence ID" value="CAK8162606.1"/>
    <property type="molecule type" value="Genomic_DNA"/>
</dbReference>
<accession>A0ABP0EV09</accession>
<organism evidence="1 2">
    <name type="scientific">Candidatus Xenohaliotis californiensis</name>
    <dbReference type="NCBI Taxonomy" id="84677"/>
    <lineage>
        <taxon>Bacteria</taxon>
        <taxon>Pseudomonadati</taxon>
        <taxon>Pseudomonadota</taxon>
        <taxon>Alphaproteobacteria</taxon>
        <taxon>Rickettsiales</taxon>
        <taxon>Anaplasmataceae</taxon>
        <taxon>Candidatus Xenohaliotis</taxon>
    </lineage>
</organism>
<reference evidence="1 2" key="1">
    <citation type="submission" date="2024-01" db="EMBL/GenBank/DDBJ databases">
        <authorList>
            <person name="Kunselman E."/>
        </authorList>
    </citation>
    <scope>NUCLEOTIDE SEQUENCE [LARGE SCALE GENOMIC DNA]</scope>
    <source>
        <strain evidence="1">2 abalone samples</strain>
    </source>
</reference>
<evidence type="ECO:0000313" key="2">
    <source>
        <dbReference type="Proteomes" id="UP001314181"/>
    </source>
</evidence>
<dbReference type="Proteomes" id="UP001314181">
    <property type="component" value="Unassembled WGS sequence"/>
</dbReference>
<keyword evidence="2" id="KW-1185">Reference proteome</keyword>
<dbReference type="RefSeq" id="WP_338363699.1">
    <property type="nucleotide sequence ID" value="NZ_CAWVOK010000011.1"/>
</dbReference>